<comment type="caution">
    <text evidence="2">The sequence shown here is derived from an EMBL/GenBank/DDBJ whole genome shotgun (WGS) entry which is preliminary data.</text>
</comment>
<evidence type="ECO:0000313" key="2">
    <source>
        <dbReference type="EMBL" id="KAH0896090.1"/>
    </source>
</evidence>
<sequence length="167" mass="18733">MKDDTQISNGLSPTDPSRENPREQAERHTAASLNPLLAACTRVAILLREETRVTRIAPYHLNSSAPEIQPPDHPAKPELHRSVPLYFHPTLGHSSRRGSIAVARAPPSTLTTGTRQRNRMHPHSFRRSSSISSDEHTNPQKQTKKPDRRKERNKTLKNKGHEPATQG</sequence>
<feature type="region of interest" description="Disordered" evidence="1">
    <location>
        <begin position="1"/>
        <end position="30"/>
    </location>
</feature>
<accession>A0ABQ8AU56</accession>
<proteinExistence type="predicted"/>
<protein>
    <submittedName>
        <fullName evidence="2">Uncharacterized protein</fullName>
    </submittedName>
</protein>
<feature type="compositionally biased region" description="Basic and acidic residues" evidence="1">
    <location>
        <begin position="16"/>
        <end position="29"/>
    </location>
</feature>
<name>A0ABQ8AU56_BRANA</name>
<dbReference type="EMBL" id="JAGKQM010000012">
    <property type="protein sequence ID" value="KAH0896090.1"/>
    <property type="molecule type" value="Genomic_DNA"/>
</dbReference>
<keyword evidence="3" id="KW-1185">Reference proteome</keyword>
<evidence type="ECO:0000313" key="3">
    <source>
        <dbReference type="Proteomes" id="UP000824890"/>
    </source>
</evidence>
<dbReference type="Proteomes" id="UP000824890">
    <property type="component" value="Unassembled WGS sequence"/>
</dbReference>
<evidence type="ECO:0000256" key="1">
    <source>
        <dbReference type="SAM" id="MobiDB-lite"/>
    </source>
</evidence>
<reference evidence="2 3" key="1">
    <citation type="submission" date="2021-05" db="EMBL/GenBank/DDBJ databases">
        <title>Genome Assembly of Synthetic Allotetraploid Brassica napus Reveals Homoeologous Exchanges between Subgenomes.</title>
        <authorList>
            <person name="Davis J.T."/>
        </authorList>
    </citation>
    <scope>NUCLEOTIDE SEQUENCE [LARGE SCALE GENOMIC DNA]</scope>
    <source>
        <strain evidence="3">cv. Da-Ae</strain>
        <tissue evidence="2">Seedling</tissue>
    </source>
</reference>
<feature type="compositionally biased region" description="Polar residues" evidence="1">
    <location>
        <begin position="1"/>
        <end position="15"/>
    </location>
</feature>
<feature type="compositionally biased region" description="Basic and acidic residues" evidence="1">
    <location>
        <begin position="133"/>
        <end position="167"/>
    </location>
</feature>
<gene>
    <name evidence="2" type="ORF">HID58_045658</name>
</gene>
<feature type="region of interest" description="Disordered" evidence="1">
    <location>
        <begin position="88"/>
        <end position="167"/>
    </location>
</feature>
<feature type="compositionally biased region" description="Basic residues" evidence="1">
    <location>
        <begin position="116"/>
        <end position="126"/>
    </location>
</feature>
<organism evidence="2 3">
    <name type="scientific">Brassica napus</name>
    <name type="common">Rape</name>
    <dbReference type="NCBI Taxonomy" id="3708"/>
    <lineage>
        <taxon>Eukaryota</taxon>
        <taxon>Viridiplantae</taxon>
        <taxon>Streptophyta</taxon>
        <taxon>Embryophyta</taxon>
        <taxon>Tracheophyta</taxon>
        <taxon>Spermatophyta</taxon>
        <taxon>Magnoliopsida</taxon>
        <taxon>eudicotyledons</taxon>
        <taxon>Gunneridae</taxon>
        <taxon>Pentapetalae</taxon>
        <taxon>rosids</taxon>
        <taxon>malvids</taxon>
        <taxon>Brassicales</taxon>
        <taxon>Brassicaceae</taxon>
        <taxon>Brassiceae</taxon>
        <taxon>Brassica</taxon>
    </lineage>
</organism>